<dbReference type="PANTHER" id="PTHR23513:SF6">
    <property type="entry name" value="MAJOR FACILITATOR SUPERFAMILY ASSOCIATED DOMAIN-CONTAINING PROTEIN"/>
    <property type="match status" value="1"/>
</dbReference>
<evidence type="ECO:0000313" key="9">
    <source>
        <dbReference type="Proteomes" id="UP000308744"/>
    </source>
</evidence>
<feature type="transmembrane region" description="Helical" evidence="7">
    <location>
        <begin position="144"/>
        <end position="164"/>
    </location>
</feature>
<evidence type="ECO:0000256" key="4">
    <source>
        <dbReference type="ARBA" id="ARBA00022692"/>
    </source>
</evidence>
<name>A0A4U2YYB1_9BACI</name>
<evidence type="ECO:0000256" key="1">
    <source>
        <dbReference type="ARBA" id="ARBA00004651"/>
    </source>
</evidence>
<dbReference type="InterPro" id="IPR010290">
    <property type="entry name" value="TM_effector"/>
</dbReference>
<protein>
    <submittedName>
        <fullName evidence="8">MFS transporter</fullName>
    </submittedName>
</protein>
<keyword evidence="9" id="KW-1185">Reference proteome</keyword>
<feature type="transmembrane region" description="Helical" evidence="7">
    <location>
        <begin position="12"/>
        <end position="36"/>
    </location>
</feature>
<keyword evidence="6 7" id="KW-0472">Membrane</keyword>
<feature type="transmembrane region" description="Helical" evidence="7">
    <location>
        <begin position="75"/>
        <end position="92"/>
    </location>
</feature>
<evidence type="ECO:0000256" key="5">
    <source>
        <dbReference type="ARBA" id="ARBA00022989"/>
    </source>
</evidence>
<keyword evidence="2" id="KW-0813">Transport</keyword>
<feature type="transmembrane region" description="Helical" evidence="7">
    <location>
        <begin position="369"/>
        <end position="388"/>
    </location>
</feature>
<feature type="transmembrane region" description="Helical" evidence="7">
    <location>
        <begin position="42"/>
        <end position="63"/>
    </location>
</feature>
<sequence length="396" mass="44372">MTEMKNIPPIIYLWLGQGISSIGGTVYHIALVWYVIEQTKSPFILGTILFVGMLPKIIFSIAAGVIGDRVSKKKLLIWLDFIRFFITFVWGLSLANRPFNLTEIYILTLLISILDAVFRPIYGGMIPALMQGKDLTKAASMNETIFRIVSIMAPSLAGYCIIYFNFSEFIIFNSITFLLATILTIFIPETKKTDSIVQHEPFISQVKNGIIYFYTNKIIFWSTSLITLANLAVVSYNVNLANLIQNELNLSSSIYGTVLTVFSIGSLTATFLLSLFKITKSRGILYINSLLFGGILFTLLYLDQNQWTLYTIFYFIGFFFAITSTISTTVLFEVPEDYRSRILGIASISSLLSPVGVLFWGMLGSYVNSTTALTLAGFVIILVALIGYRTSIIKYK</sequence>
<feature type="transmembrane region" description="Helical" evidence="7">
    <location>
        <begin position="308"/>
        <end position="331"/>
    </location>
</feature>
<dbReference type="SUPFAM" id="SSF103473">
    <property type="entry name" value="MFS general substrate transporter"/>
    <property type="match status" value="1"/>
</dbReference>
<dbReference type="PANTHER" id="PTHR23513">
    <property type="entry name" value="INTEGRAL MEMBRANE EFFLUX PROTEIN-RELATED"/>
    <property type="match status" value="1"/>
</dbReference>
<evidence type="ECO:0000256" key="7">
    <source>
        <dbReference type="SAM" id="Phobius"/>
    </source>
</evidence>
<dbReference type="AlphaFoldDB" id="A0A4U2YYB1"/>
<accession>A0A4U2YYB1</accession>
<evidence type="ECO:0000256" key="6">
    <source>
        <dbReference type="ARBA" id="ARBA00023136"/>
    </source>
</evidence>
<comment type="caution">
    <text evidence="8">The sequence shown here is derived from an EMBL/GenBank/DDBJ whole genome shotgun (WGS) entry which is preliminary data.</text>
</comment>
<proteinExistence type="predicted"/>
<evidence type="ECO:0000313" key="8">
    <source>
        <dbReference type="EMBL" id="TKI66264.1"/>
    </source>
</evidence>
<dbReference type="GO" id="GO:0005886">
    <property type="term" value="C:plasma membrane"/>
    <property type="evidence" value="ECO:0007669"/>
    <property type="project" value="UniProtKB-SubCell"/>
</dbReference>
<reference evidence="8 9" key="1">
    <citation type="submission" date="2019-04" db="EMBL/GenBank/DDBJ databases">
        <title>Lysinibacillus genome sequencing.</title>
        <authorList>
            <person name="Dunlap C."/>
        </authorList>
    </citation>
    <scope>NUCLEOTIDE SEQUENCE [LARGE SCALE GENOMIC DNA]</scope>
    <source>
        <strain evidence="8 9">CCTCC AB 2010389</strain>
    </source>
</reference>
<comment type="subcellular location">
    <subcellularLocation>
        <location evidence="1">Cell membrane</location>
        <topology evidence="1">Multi-pass membrane protein</topology>
    </subcellularLocation>
</comment>
<dbReference type="Pfam" id="PF05977">
    <property type="entry name" value="MFS_3"/>
    <property type="match status" value="1"/>
</dbReference>
<keyword evidence="3" id="KW-1003">Cell membrane</keyword>
<gene>
    <name evidence="8" type="ORF">FC756_15120</name>
</gene>
<feature type="transmembrane region" description="Helical" evidence="7">
    <location>
        <begin position="170"/>
        <end position="188"/>
    </location>
</feature>
<dbReference type="Gene3D" id="1.20.1250.20">
    <property type="entry name" value="MFS general substrate transporter like domains"/>
    <property type="match status" value="1"/>
</dbReference>
<feature type="transmembrane region" description="Helical" evidence="7">
    <location>
        <begin position="343"/>
        <end position="363"/>
    </location>
</feature>
<dbReference type="EMBL" id="SZPU01000059">
    <property type="protein sequence ID" value="TKI66264.1"/>
    <property type="molecule type" value="Genomic_DNA"/>
</dbReference>
<evidence type="ECO:0000256" key="3">
    <source>
        <dbReference type="ARBA" id="ARBA00022475"/>
    </source>
</evidence>
<evidence type="ECO:0000256" key="2">
    <source>
        <dbReference type="ARBA" id="ARBA00022448"/>
    </source>
</evidence>
<keyword evidence="5 7" id="KW-1133">Transmembrane helix</keyword>
<feature type="transmembrane region" description="Helical" evidence="7">
    <location>
        <begin position="209"/>
        <end position="234"/>
    </location>
</feature>
<dbReference type="InterPro" id="IPR036259">
    <property type="entry name" value="MFS_trans_sf"/>
</dbReference>
<dbReference type="Proteomes" id="UP000308744">
    <property type="component" value="Unassembled WGS sequence"/>
</dbReference>
<keyword evidence="4 7" id="KW-0812">Transmembrane</keyword>
<dbReference type="CDD" id="cd06173">
    <property type="entry name" value="MFS_MefA_like"/>
    <property type="match status" value="1"/>
</dbReference>
<organism evidence="8 9">
    <name type="scientific">Lysinibacillus mangiferihumi</name>
    <dbReference type="NCBI Taxonomy" id="1130819"/>
    <lineage>
        <taxon>Bacteria</taxon>
        <taxon>Bacillati</taxon>
        <taxon>Bacillota</taxon>
        <taxon>Bacilli</taxon>
        <taxon>Bacillales</taxon>
        <taxon>Bacillaceae</taxon>
        <taxon>Lysinibacillus</taxon>
    </lineage>
</organism>
<feature type="transmembrane region" description="Helical" evidence="7">
    <location>
        <begin position="104"/>
        <end position="123"/>
    </location>
</feature>
<feature type="transmembrane region" description="Helical" evidence="7">
    <location>
        <begin position="254"/>
        <end position="276"/>
    </location>
</feature>
<feature type="transmembrane region" description="Helical" evidence="7">
    <location>
        <begin position="283"/>
        <end position="302"/>
    </location>
</feature>